<gene>
    <name evidence="2" type="ORF">I4I82_10090</name>
</gene>
<accession>A0ABS6U7U1</accession>
<feature type="compositionally biased region" description="Basic residues" evidence="1">
    <location>
        <begin position="34"/>
        <end position="43"/>
    </location>
</feature>
<sequence length="80" mass="8777">MFFDPSHLSLTADLRHRELLAEAEQFRLGRLARAARRAARRRPAPPDLPAPPDPPTHGTAAPAPSALRGTPGERRTLVPR</sequence>
<reference evidence="2 3" key="1">
    <citation type="submission" date="2020-11" db="EMBL/GenBank/DDBJ databases">
        <title>Pseudonocardia abyssalis sp. nov. and Pseudonocardia oceani sp. nov., description and phylogenomic analysis of two novel actinomycetes isolated from the deep Southern Ocean.</title>
        <authorList>
            <person name="Parra J."/>
        </authorList>
    </citation>
    <scope>NUCLEOTIDE SEQUENCE [LARGE SCALE GENOMIC DNA]</scope>
    <source>
        <strain evidence="3">KRD185</strain>
    </source>
</reference>
<proteinExistence type="predicted"/>
<dbReference type="RefSeq" id="WP_218595652.1">
    <property type="nucleotide sequence ID" value="NZ_JADQDF010000001.1"/>
</dbReference>
<dbReference type="Proteomes" id="UP000694300">
    <property type="component" value="Unassembled WGS sequence"/>
</dbReference>
<organism evidence="2 3">
    <name type="scientific">Pseudonocardia oceani</name>
    <dbReference type="NCBI Taxonomy" id="2792013"/>
    <lineage>
        <taxon>Bacteria</taxon>
        <taxon>Bacillati</taxon>
        <taxon>Actinomycetota</taxon>
        <taxon>Actinomycetes</taxon>
        <taxon>Pseudonocardiales</taxon>
        <taxon>Pseudonocardiaceae</taxon>
        <taxon>Pseudonocardia</taxon>
    </lineage>
</organism>
<feature type="region of interest" description="Disordered" evidence="1">
    <location>
        <begin position="34"/>
        <end position="80"/>
    </location>
</feature>
<protein>
    <submittedName>
        <fullName evidence="2">Uncharacterized protein</fullName>
    </submittedName>
</protein>
<evidence type="ECO:0000256" key="1">
    <source>
        <dbReference type="SAM" id="MobiDB-lite"/>
    </source>
</evidence>
<feature type="compositionally biased region" description="Basic and acidic residues" evidence="1">
    <location>
        <begin position="71"/>
        <end position="80"/>
    </location>
</feature>
<keyword evidence="3" id="KW-1185">Reference proteome</keyword>
<name>A0ABS6U7U1_9PSEU</name>
<dbReference type="EMBL" id="JADQDF010000001">
    <property type="protein sequence ID" value="MBW0128036.1"/>
    <property type="molecule type" value="Genomic_DNA"/>
</dbReference>
<feature type="compositionally biased region" description="Pro residues" evidence="1">
    <location>
        <begin position="45"/>
        <end position="55"/>
    </location>
</feature>
<comment type="caution">
    <text evidence="2">The sequence shown here is derived from an EMBL/GenBank/DDBJ whole genome shotgun (WGS) entry which is preliminary data.</text>
</comment>
<evidence type="ECO:0000313" key="2">
    <source>
        <dbReference type="EMBL" id="MBW0128036.1"/>
    </source>
</evidence>
<evidence type="ECO:0000313" key="3">
    <source>
        <dbReference type="Proteomes" id="UP000694300"/>
    </source>
</evidence>